<protein>
    <submittedName>
        <fullName evidence="2">Uncharacterized protein</fullName>
    </submittedName>
</protein>
<keyword evidence="3" id="KW-1185">Reference proteome</keyword>
<sequence length="106" mass="11995">MVHILHSRLNGAKRNDPKRLNRVGTANEPLPASRFHFARLRRQEQRGTRLSAQLEQTIQLIGHHTSRVLCSARGLIESQLIWAISAIATQQTVPQKATATRTQIRN</sequence>
<name>A0A0N7L9J6_9BASI</name>
<evidence type="ECO:0000313" key="3">
    <source>
        <dbReference type="Proteomes" id="UP000054845"/>
    </source>
</evidence>
<reference evidence="2 3" key="1">
    <citation type="submission" date="2014-09" db="EMBL/GenBank/DDBJ databases">
        <authorList>
            <person name="Magalhaes I.L.F."/>
            <person name="Oliveira U."/>
            <person name="Santos F.R."/>
            <person name="Vidigal T.H.D.A."/>
            <person name="Brescovit A.D."/>
            <person name="Santos A.J."/>
        </authorList>
    </citation>
    <scope>NUCLEOTIDE SEQUENCE [LARGE SCALE GENOMIC DNA]</scope>
</reference>
<evidence type="ECO:0000256" key="1">
    <source>
        <dbReference type="SAM" id="MobiDB-lite"/>
    </source>
</evidence>
<dbReference type="EMBL" id="CCYA01000238">
    <property type="protein sequence ID" value="CEH13970.1"/>
    <property type="molecule type" value="Genomic_DNA"/>
</dbReference>
<evidence type="ECO:0000313" key="2">
    <source>
        <dbReference type="EMBL" id="CEH13970.1"/>
    </source>
</evidence>
<dbReference type="Proteomes" id="UP000054845">
    <property type="component" value="Unassembled WGS sequence"/>
</dbReference>
<accession>A0A0N7L9J6</accession>
<proteinExistence type="predicted"/>
<organism evidence="2 3">
    <name type="scientific">Ceraceosorus bombacis</name>
    <dbReference type="NCBI Taxonomy" id="401625"/>
    <lineage>
        <taxon>Eukaryota</taxon>
        <taxon>Fungi</taxon>
        <taxon>Dikarya</taxon>
        <taxon>Basidiomycota</taxon>
        <taxon>Ustilaginomycotina</taxon>
        <taxon>Exobasidiomycetes</taxon>
        <taxon>Ceraceosorales</taxon>
        <taxon>Ceraceosoraceae</taxon>
        <taxon>Ceraceosorus</taxon>
    </lineage>
</organism>
<dbReference type="AlphaFoldDB" id="A0A0N7L9J6"/>
<feature type="region of interest" description="Disordered" evidence="1">
    <location>
        <begin position="9"/>
        <end position="28"/>
    </location>
</feature>